<name>A0A6A6YHG2_9PEZI</name>
<accession>A0A6A6YHG2</accession>
<keyword evidence="3" id="KW-1185">Reference proteome</keyword>
<evidence type="ECO:0000256" key="1">
    <source>
        <dbReference type="SAM" id="Phobius"/>
    </source>
</evidence>
<feature type="transmembrane region" description="Helical" evidence="1">
    <location>
        <begin position="286"/>
        <end position="305"/>
    </location>
</feature>
<reference evidence="4" key="3">
    <citation type="submission" date="2025-04" db="UniProtKB">
        <authorList>
            <consortium name="RefSeq"/>
        </authorList>
    </citation>
    <scope>IDENTIFICATION</scope>
    <source>
        <strain evidence="4">CBS 304.34</strain>
    </source>
</reference>
<sequence>LKYHEPLVLSKPPTSFRNLCDVSGRHIAVTRIKGKFSEVGIARRKCTFWSKKTKGGGWDCLIICDPPVKRILTDYCGIAGHNVTMSPYNAGYVDFVPHEDQIRSQSEPPRSSFLEDITFYLSSHSSVLNLADPISLRFFVEKIVASHYLKLTEFLQSTIDIVQFNLSRQRNLTSFAIAAVEEQWSDVQALERRIGEYKDDLEAIMLQLRISLESPNMKHATDWKDSTVDYQFLCLRLKEIGQRANSLNGSTAALAGLTNNRQAVMAQTLALQATERSIREAKSVKALTILGVVFVPLAYVSSFLSMPDPYRPGGKLFWVYFVVAIPLIGLITLGYHTLELGY</sequence>
<feature type="non-terminal residue" evidence="2">
    <location>
        <position position="342"/>
    </location>
</feature>
<reference evidence="4" key="2">
    <citation type="submission" date="2020-04" db="EMBL/GenBank/DDBJ databases">
        <authorList>
            <consortium name="NCBI Genome Project"/>
        </authorList>
    </citation>
    <scope>NUCLEOTIDE SEQUENCE</scope>
    <source>
        <strain evidence="4">CBS 304.34</strain>
    </source>
</reference>
<keyword evidence="1" id="KW-1133">Transmembrane helix</keyword>
<evidence type="ECO:0000313" key="4">
    <source>
        <dbReference type="RefSeq" id="XP_033574301.1"/>
    </source>
</evidence>
<protein>
    <recommendedName>
        <fullName evidence="5">Mg2+ transporter protein</fullName>
    </recommendedName>
</protein>
<dbReference type="GeneID" id="54455362"/>
<dbReference type="OrthoDB" id="3231000at2759"/>
<organism evidence="2">
    <name type="scientific">Mytilinidion resinicola</name>
    <dbReference type="NCBI Taxonomy" id="574789"/>
    <lineage>
        <taxon>Eukaryota</taxon>
        <taxon>Fungi</taxon>
        <taxon>Dikarya</taxon>
        <taxon>Ascomycota</taxon>
        <taxon>Pezizomycotina</taxon>
        <taxon>Dothideomycetes</taxon>
        <taxon>Pleosporomycetidae</taxon>
        <taxon>Mytilinidiales</taxon>
        <taxon>Mytilinidiaceae</taxon>
        <taxon>Mytilinidion</taxon>
    </lineage>
</organism>
<proteinExistence type="predicted"/>
<dbReference type="AlphaFoldDB" id="A0A6A6YHG2"/>
<feature type="transmembrane region" description="Helical" evidence="1">
    <location>
        <begin position="317"/>
        <end position="338"/>
    </location>
</feature>
<gene>
    <name evidence="2 4" type="ORF">BDZ99DRAFT_348623</name>
</gene>
<dbReference type="Gene3D" id="1.20.58.340">
    <property type="entry name" value="Magnesium transport protein CorA, transmembrane region"/>
    <property type="match status" value="1"/>
</dbReference>
<dbReference type="Proteomes" id="UP000504636">
    <property type="component" value="Unplaced"/>
</dbReference>
<keyword evidence="1" id="KW-0812">Transmembrane</keyword>
<reference evidence="2 4" key="1">
    <citation type="journal article" date="2020" name="Stud. Mycol.">
        <title>101 Dothideomycetes genomes: a test case for predicting lifestyles and emergence of pathogens.</title>
        <authorList>
            <person name="Haridas S."/>
            <person name="Albert R."/>
            <person name="Binder M."/>
            <person name="Bloem J."/>
            <person name="Labutti K."/>
            <person name="Salamov A."/>
            <person name="Andreopoulos B."/>
            <person name="Baker S."/>
            <person name="Barry K."/>
            <person name="Bills G."/>
            <person name="Bluhm B."/>
            <person name="Cannon C."/>
            <person name="Castanera R."/>
            <person name="Culley D."/>
            <person name="Daum C."/>
            <person name="Ezra D."/>
            <person name="Gonzalez J."/>
            <person name="Henrissat B."/>
            <person name="Kuo A."/>
            <person name="Liang C."/>
            <person name="Lipzen A."/>
            <person name="Lutzoni F."/>
            <person name="Magnuson J."/>
            <person name="Mondo S."/>
            <person name="Nolan M."/>
            <person name="Ohm R."/>
            <person name="Pangilinan J."/>
            <person name="Park H.-J."/>
            <person name="Ramirez L."/>
            <person name="Alfaro M."/>
            <person name="Sun H."/>
            <person name="Tritt A."/>
            <person name="Yoshinaga Y."/>
            <person name="Zwiers L.-H."/>
            <person name="Turgeon B."/>
            <person name="Goodwin S."/>
            <person name="Spatafora J."/>
            <person name="Crous P."/>
            <person name="Grigoriev I."/>
        </authorList>
    </citation>
    <scope>NUCLEOTIDE SEQUENCE</scope>
    <source>
        <strain evidence="2 4">CBS 304.34</strain>
    </source>
</reference>
<dbReference type="EMBL" id="MU003705">
    <property type="protein sequence ID" value="KAF2807337.1"/>
    <property type="molecule type" value="Genomic_DNA"/>
</dbReference>
<dbReference type="RefSeq" id="XP_033574301.1">
    <property type="nucleotide sequence ID" value="XM_033714469.1"/>
</dbReference>
<feature type="non-terminal residue" evidence="2">
    <location>
        <position position="1"/>
    </location>
</feature>
<evidence type="ECO:0000313" key="3">
    <source>
        <dbReference type="Proteomes" id="UP000504636"/>
    </source>
</evidence>
<evidence type="ECO:0000313" key="2">
    <source>
        <dbReference type="EMBL" id="KAF2807337.1"/>
    </source>
</evidence>
<keyword evidence="1" id="KW-0472">Membrane</keyword>
<evidence type="ECO:0008006" key="5">
    <source>
        <dbReference type="Google" id="ProtNLM"/>
    </source>
</evidence>